<dbReference type="EMBL" id="AUSU01007646">
    <property type="protein sequence ID" value="EPS60334.1"/>
    <property type="molecule type" value="Genomic_DNA"/>
</dbReference>
<comment type="caution">
    <text evidence="2">The sequence shown here is derived from an EMBL/GenBank/DDBJ whole genome shotgun (WGS) entry which is preliminary data.</text>
</comment>
<protein>
    <recommendedName>
        <fullName evidence="1">DAGKc domain-containing protein</fullName>
    </recommendedName>
</protein>
<feature type="domain" description="DAGKc" evidence="1">
    <location>
        <begin position="134"/>
        <end position="226"/>
    </location>
</feature>
<name>S8C115_9LAMI</name>
<dbReference type="PROSITE" id="PS50146">
    <property type="entry name" value="DAGK"/>
    <property type="match status" value="1"/>
</dbReference>
<accession>S8C115</accession>
<dbReference type="InterPro" id="IPR050187">
    <property type="entry name" value="Lipid_Phosphate_FormReg"/>
</dbReference>
<sequence>SSNFFMGHVGEVVLTHTGNGISWNLIDPIRNDECVVPCFRMKFVSDEEQEAKFADIYCAEIINQSSNQSFIPNSDESMLHKLSEMHCFRVHVVQKSKTHSSLWRPSVYTFGNKNLEICILWVKLINAHLNVEATRPTNLLVFVHPRSGKKHGCRIWEMVAPLFTHAGVKTKVIVTERAGHARDLLVSMPDSDLRLYDGCVAVGGDGFFNEILNGVLSSRHKAPYPPAPWDFAEMPNNDSSRNVEPIVSETCDHSGEDSPLLTRLGDIEPLPARRAEDSDFKFPNRAFRFGIIPSGSTDAIVI</sequence>
<dbReference type="InterPro" id="IPR057465">
    <property type="entry name" value="CERK_PH"/>
</dbReference>
<organism evidence="2 3">
    <name type="scientific">Genlisea aurea</name>
    <dbReference type="NCBI Taxonomy" id="192259"/>
    <lineage>
        <taxon>Eukaryota</taxon>
        <taxon>Viridiplantae</taxon>
        <taxon>Streptophyta</taxon>
        <taxon>Embryophyta</taxon>
        <taxon>Tracheophyta</taxon>
        <taxon>Spermatophyta</taxon>
        <taxon>Magnoliopsida</taxon>
        <taxon>eudicotyledons</taxon>
        <taxon>Gunneridae</taxon>
        <taxon>Pentapetalae</taxon>
        <taxon>asterids</taxon>
        <taxon>lamiids</taxon>
        <taxon>Lamiales</taxon>
        <taxon>Lentibulariaceae</taxon>
        <taxon>Genlisea</taxon>
    </lineage>
</organism>
<dbReference type="Gene3D" id="3.40.50.10330">
    <property type="entry name" value="Probable inorganic polyphosphate/atp-NAD kinase, domain 1"/>
    <property type="match status" value="1"/>
</dbReference>
<dbReference type="InterPro" id="IPR017438">
    <property type="entry name" value="ATP-NAD_kinase_N"/>
</dbReference>
<dbReference type="InterPro" id="IPR001206">
    <property type="entry name" value="Diacylglycerol_kinase_cat_dom"/>
</dbReference>
<dbReference type="Proteomes" id="UP000015453">
    <property type="component" value="Unassembled WGS sequence"/>
</dbReference>
<dbReference type="GO" id="GO:0016020">
    <property type="term" value="C:membrane"/>
    <property type="evidence" value="ECO:0007669"/>
    <property type="project" value="GOC"/>
</dbReference>
<dbReference type="GO" id="GO:0001729">
    <property type="term" value="F:ceramide kinase activity"/>
    <property type="evidence" value="ECO:0007669"/>
    <property type="project" value="TreeGrafter"/>
</dbReference>
<keyword evidence="3" id="KW-1185">Reference proteome</keyword>
<dbReference type="GO" id="GO:0006672">
    <property type="term" value="P:ceramide metabolic process"/>
    <property type="evidence" value="ECO:0007669"/>
    <property type="project" value="TreeGrafter"/>
</dbReference>
<feature type="non-terminal residue" evidence="2">
    <location>
        <position position="302"/>
    </location>
</feature>
<dbReference type="AlphaFoldDB" id="S8C115"/>
<evidence type="ECO:0000313" key="3">
    <source>
        <dbReference type="Proteomes" id="UP000015453"/>
    </source>
</evidence>
<evidence type="ECO:0000259" key="1">
    <source>
        <dbReference type="PROSITE" id="PS50146"/>
    </source>
</evidence>
<dbReference type="Pfam" id="PF25382">
    <property type="entry name" value="PH_CERK"/>
    <property type="match status" value="1"/>
</dbReference>
<gene>
    <name evidence="2" type="ORF">M569_14471</name>
</gene>
<dbReference type="InterPro" id="IPR016064">
    <property type="entry name" value="NAD/diacylglycerol_kinase_sf"/>
</dbReference>
<dbReference type="PANTHER" id="PTHR12358:SF6">
    <property type="entry name" value="CERAMIDE KINASE"/>
    <property type="match status" value="1"/>
</dbReference>
<dbReference type="SUPFAM" id="SSF111331">
    <property type="entry name" value="NAD kinase/diacylglycerol kinase-like"/>
    <property type="match status" value="1"/>
</dbReference>
<dbReference type="OrthoDB" id="530923at2759"/>
<proteinExistence type="predicted"/>
<reference evidence="2 3" key="1">
    <citation type="journal article" date="2013" name="BMC Genomics">
        <title>The miniature genome of a carnivorous plant Genlisea aurea contains a low number of genes and short non-coding sequences.</title>
        <authorList>
            <person name="Leushkin E.V."/>
            <person name="Sutormin R.A."/>
            <person name="Nabieva E.R."/>
            <person name="Penin A.A."/>
            <person name="Kondrashov A.S."/>
            <person name="Logacheva M.D."/>
        </authorList>
    </citation>
    <scope>NUCLEOTIDE SEQUENCE [LARGE SCALE GENOMIC DNA]</scope>
</reference>
<dbReference type="Pfam" id="PF00781">
    <property type="entry name" value="DAGK_cat"/>
    <property type="match status" value="1"/>
</dbReference>
<evidence type="ECO:0000313" key="2">
    <source>
        <dbReference type="EMBL" id="EPS60334.1"/>
    </source>
</evidence>
<feature type="non-terminal residue" evidence="2">
    <location>
        <position position="1"/>
    </location>
</feature>
<dbReference type="PANTHER" id="PTHR12358">
    <property type="entry name" value="SPHINGOSINE KINASE"/>
    <property type="match status" value="1"/>
</dbReference>